<gene>
    <name evidence="7" type="ORF">ZIOFF_011749</name>
</gene>
<feature type="transmembrane region" description="Helical" evidence="6">
    <location>
        <begin position="429"/>
        <end position="449"/>
    </location>
</feature>
<evidence type="ECO:0000256" key="4">
    <source>
        <dbReference type="ARBA" id="ARBA00022989"/>
    </source>
</evidence>
<comment type="caution">
    <text evidence="7">The sequence shown here is derived from an EMBL/GenBank/DDBJ whole genome shotgun (WGS) entry which is preliminary data.</text>
</comment>
<feature type="transmembrane region" description="Helical" evidence="6">
    <location>
        <begin position="173"/>
        <end position="194"/>
    </location>
</feature>
<feature type="transmembrane region" description="Helical" evidence="6">
    <location>
        <begin position="251"/>
        <end position="274"/>
    </location>
</feature>
<comment type="subcellular location">
    <subcellularLocation>
        <location evidence="1">Membrane</location>
        <topology evidence="1">Multi-pass membrane protein</topology>
    </subcellularLocation>
</comment>
<dbReference type="InterPro" id="IPR002528">
    <property type="entry name" value="MATE_fam"/>
</dbReference>
<dbReference type="OrthoDB" id="2126698at2759"/>
<keyword evidence="3 6" id="KW-0812">Transmembrane</keyword>
<evidence type="ECO:0000256" key="5">
    <source>
        <dbReference type="ARBA" id="ARBA00023136"/>
    </source>
</evidence>
<dbReference type="Proteomes" id="UP000734854">
    <property type="component" value="Unassembled WGS sequence"/>
</dbReference>
<keyword evidence="8" id="KW-1185">Reference proteome</keyword>
<feature type="transmembrane region" description="Helical" evidence="6">
    <location>
        <begin position="400"/>
        <end position="422"/>
    </location>
</feature>
<evidence type="ECO:0000256" key="2">
    <source>
        <dbReference type="ARBA" id="ARBA00010199"/>
    </source>
</evidence>
<comment type="similarity">
    <text evidence="2 6">Belongs to the multi antimicrobial extrusion (MATE) (TC 2.A.66.1) family.</text>
</comment>
<accession>A0A8J5HMP2</accession>
<name>A0A8J5HMP2_ZINOF</name>
<dbReference type="Pfam" id="PF01554">
    <property type="entry name" value="MatE"/>
    <property type="match status" value="2"/>
</dbReference>
<dbReference type="GO" id="GO:0015297">
    <property type="term" value="F:antiporter activity"/>
    <property type="evidence" value="ECO:0007669"/>
    <property type="project" value="InterPro"/>
</dbReference>
<feature type="transmembrane region" description="Helical" evidence="6">
    <location>
        <begin position="108"/>
        <end position="129"/>
    </location>
</feature>
<keyword evidence="5 6" id="KW-0472">Membrane</keyword>
<feature type="transmembrane region" description="Helical" evidence="6">
    <location>
        <begin position="356"/>
        <end position="380"/>
    </location>
</feature>
<feature type="transmembrane region" description="Helical" evidence="6">
    <location>
        <begin position="281"/>
        <end position="314"/>
    </location>
</feature>
<evidence type="ECO:0000256" key="6">
    <source>
        <dbReference type="RuleBase" id="RU004914"/>
    </source>
</evidence>
<evidence type="ECO:0000256" key="1">
    <source>
        <dbReference type="ARBA" id="ARBA00004141"/>
    </source>
</evidence>
<comment type="caution">
    <text evidence="6">Lacks conserved residue(s) required for the propagation of feature annotation.</text>
</comment>
<sequence length="513" mass="55844">MESAPVEEVAGGESLVRQVLEESKKLWRIGGPAVIIRLSTFGSFIVTQSYIGHCGETELASYALVLSLVVRLCHGIMVGMGSATETLCGQAFGAKKYRAMGIYLQRSWLVFGAVATLLLPLFVFAPPFFKALGQTHELSDAARPIALMFIPYHYSSVFFISMQMFLQSQLKNFVIALLALPSFFLHMLLSWIAVVKLNWGVAGAAASLNAYGWTMVLGEFIYVGGGWCSLTWTGFSREAFRELLPVLKLSVSSGIMICLQIWNNAAVVFLAGYMKNAKTSLAALSICINISTWALMMMLGLLTATGCTYIYFYPCPPPPSSSISKSHASLLALFVSVSSVRVSNELGKGSAKSAKFAIKVATLNSSIVGCFFLVLFLIIGKRVSYLFTDSEEVAKYVSSMHLLLVLSVLPCIFQTVLSGAAIGAGYQSAVAYVNLVCFYIIGFPLGIILGCKTDLHVKGIWIGTLCGSAVQILILIRMTIKTDWEQQVEIAKARLSRWQVPSSQAEESNDQMI</sequence>
<evidence type="ECO:0000313" key="7">
    <source>
        <dbReference type="EMBL" id="KAG6529541.1"/>
    </source>
</evidence>
<feature type="transmembrane region" description="Helical" evidence="6">
    <location>
        <begin position="455"/>
        <end position="476"/>
    </location>
</feature>
<evidence type="ECO:0000313" key="8">
    <source>
        <dbReference type="Proteomes" id="UP000734854"/>
    </source>
</evidence>
<dbReference type="EMBL" id="JACMSC010000003">
    <property type="protein sequence ID" value="KAG6529541.1"/>
    <property type="molecule type" value="Genomic_DNA"/>
</dbReference>
<evidence type="ECO:0000256" key="3">
    <source>
        <dbReference type="ARBA" id="ARBA00022692"/>
    </source>
</evidence>
<dbReference type="CDD" id="cd13132">
    <property type="entry name" value="MATE_eukaryotic"/>
    <property type="match status" value="1"/>
</dbReference>
<dbReference type="GO" id="GO:1990961">
    <property type="term" value="P:xenobiotic detoxification by transmembrane export across the plasma membrane"/>
    <property type="evidence" value="ECO:0007669"/>
    <property type="project" value="InterPro"/>
</dbReference>
<proteinExistence type="inferred from homology"/>
<dbReference type="PANTHER" id="PTHR11206">
    <property type="entry name" value="MULTIDRUG RESISTANCE PROTEIN"/>
    <property type="match status" value="1"/>
</dbReference>
<dbReference type="InterPro" id="IPR045069">
    <property type="entry name" value="MATE_euk"/>
</dbReference>
<dbReference type="GO" id="GO:0016020">
    <property type="term" value="C:membrane"/>
    <property type="evidence" value="ECO:0007669"/>
    <property type="project" value="UniProtKB-SubCell"/>
</dbReference>
<organism evidence="7 8">
    <name type="scientific">Zingiber officinale</name>
    <name type="common">Ginger</name>
    <name type="synonym">Amomum zingiber</name>
    <dbReference type="NCBI Taxonomy" id="94328"/>
    <lineage>
        <taxon>Eukaryota</taxon>
        <taxon>Viridiplantae</taxon>
        <taxon>Streptophyta</taxon>
        <taxon>Embryophyta</taxon>
        <taxon>Tracheophyta</taxon>
        <taxon>Spermatophyta</taxon>
        <taxon>Magnoliopsida</taxon>
        <taxon>Liliopsida</taxon>
        <taxon>Zingiberales</taxon>
        <taxon>Zingiberaceae</taxon>
        <taxon>Zingiber</taxon>
    </lineage>
</organism>
<keyword evidence="4 6" id="KW-1133">Transmembrane helix</keyword>
<protein>
    <recommendedName>
        <fullName evidence="6">Protein DETOXIFICATION</fullName>
    </recommendedName>
    <alternativeName>
        <fullName evidence="6">Multidrug and toxic compound extrusion protein</fullName>
    </alternativeName>
</protein>
<reference evidence="7 8" key="1">
    <citation type="submission" date="2020-08" db="EMBL/GenBank/DDBJ databases">
        <title>Plant Genome Project.</title>
        <authorList>
            <person name="Zhang R.-G."/>
        </authorList>
    </citation>
    <scope>NUCLEOTIDE SEQUENCE [LARGE SCALE GENOMIC DNA]</scope>
    <source>
        <tissue evidence="7">Rhizome</tissue>
    </source>
</reference>
<dbReference type="GO" id="GO:0042910">
    <property type="term" value="F:xenobiotic transmembrane transporter activity"/>
    <property type="evidence" value="ECO:0007669"/>
    <property type="project" value="InterPro"/>
</dbReference>
<feature type="transmembrane region" description="Helical" evidence="6">
    <location>
        <begin position="141"/>
        <end position="161"/>
    </location>
</feature>
<dbReference type="AlphaFoldDB" id="A0A8J5HMP2"/>